<evidence type="ECO:0000259" key="3">
    <source>
        <dbReference type="PROSITE" id="PS51293"/>
    </source>
</evidence>
<feature type="domain" description="Myb-like" evidence="2">
    <location>
        <begin position="503"/>
        <end position="550"/>
    </location>
</feature>
<organism evidence="4 5">
    <name type="scientific">Schizophyllum amplum</name>
    <dbReference type="NCBI Taxonomy" id="97359"/>
    <lineage>
        <taxon>Eukaryota</taxon>
        <taxon>Fungi</taxon>
        <taxon>Dikarya</taxon>
        <taxon>Basidiomycota</taxon>
        <taxon>Agaricomycotina</taxon>
        <taxon>Agaricomycetes</taxon>
        <taxon>Agaricomycetidae</taxon>
        <taxon>Agaricales</taxon>
        <taxon>Schizophyllaceae</taxon>
        <taxon>Schizophyllum</taxon>
    </lineage>
</organism>
<feature type="compositionally biased region" description="Acidic residues" evidence="1">
    <location>
        <begin position="335"/>
        <end position="344"/>
    </location>
</feature>
<gene>
    <name evidence="4" type="ORF">BD626DRAFT_486155</name>
</gene>
<dbReference type="InterPro" id="IPR039467">
    <property type="entry name" value="TFIIIB_B''_Myb"/>
</dbReference>
<dbReference type="Pfam" id="PF15963">
    <property type="entry name" value="Myb_DNA-bind_7"/>
    <property type="match status" value="1"/>
</dbReference>
<dbReference type="GO" id="GO:0001156">
    <property type="term" value="F:TFIIIC-class transcription factor complex binding"/>
    <property type="evidence" value="ECO:0007669"/>
    <property type="project" value="TreeGrafter"/>
</dbReference>
<reference evidence="4 5" key="1">
    <citation type="journal article" date="2019" name="New Phytol.">
        <title>Comparative genomics reveals unique wood-decay strategies and fruiting body development in the Schizophyllaceae.</title>
        <authorList>
            <person name="Almasi E."/>
            <person name="Sahu N."/>
            <person name="Krizsan K."/>
            <person name="Balint B."/>
            <person name="Kovacs G.M."/>
            <person name="Kiss B."/>
            <person name="Cseklye J."/>
            <person name="Drula E."/>
            <person name="Henrissat B."/>
            <person name="Nagy I."/>
            <person name="Chovatia M."/>
            <person name="Adam C."/>
            <person name="LaButti K."/>
            <person name="Lipzen A."/>
            <person name="Riley R."/>
            <person name="Grigoriev I.V."/>
            <person name="Nagy L.G."/>
        </authorList>
    </citation>
    <scope>NUCLEOTIDE SEQUENCE [LARGE SCALE GENOMIC DNA]</scope>
    <source>
        <strain evidence="4 5">NL-1724</strain>
    </source>
</reference>
<dbReference type="InterPro" id="IPR017884">
    <property type="entry name" value="SANT_dom"/>
</dbReference>
<dbReference type="PROSITE" id="PS50090">
    <property type="entry name" value="MYB_LIKE"/>
    <property type="match status" value="1"/>
</dbReference>
<dbReference type="GO" id="GO:0070898">
    <property type="term" value="P:RNA polymerase III preinitiation complex assembly"/>
    <property type="evidence" value="ECO:0007669"/>
    <property type="project" value="TreeGrafter"/>
</dbReference>
<feature type="region of interest" description="Disordered" evidence="1">
    <location>
        <begin position="242"/>
        <end position="426"/>
    </location>
</feature>
<comment type="caution">
    <text evidence="4">The sequence shown here is derived from an EMBL/GenBank/DDBJ whole genome shotgun (WGS) entry which is preliminary data.</text>
</comment>
<dbReference type="GO" id="GO:0000126">
    <property type="term" value="C:transcription factor TFIIIB complex"/>
    <property type="evidence" value="ECO:0007669"/>
    <property type="project" value="TreeGrafter"/>
</dbReference>
<dbReference type="SUPFAM" id="SSF46689">
    <property type="entry name" value="Homeodomain-like"/>
    <property type="match status" value="1"/>
</dbReference>
<keyword evidence="5" id="KW-1185">Reference proteome</keyword>
<dbReference type="AlphaFoldDB" id="A0A550CMB0"/>
<feature type="compositionally biased region" description="Basic residues" evidence="1">
    <location>
        <begin position="279"/>
        <end position="288"/>
    </location>
</feature>
<evidence type="ECO:0000313" key="4">
    <source>
        <dbReference type="EMBL" id="TRM65894.1"/>
    </source>
</evidence>
<evidence type="ECO:0000256" key="1">
    <source>
        <dbReference type="SAM" id="MobiDB-lite"/>
    </source>
</evidence>
<dbReference type="CDD" id="cd00167">
    <property type="entry name" value="SANT"/>
    <property type="match status" value="1"/>
</dbReference>
<dbReference type="Proteomes" id="UP000320762">
    <property type="component" value="Unassembled WGS sequence"/>
</dbReference>
<evidence type="ECO:0000259" key="2">
    <source>
        <dbReference type="PROSITE" id="PS50090"/>
    </source>
</evidence>
<dbReference type="PROSITE" id="PS51293">
    <property type="entry name" value="SANT"/>
    <property type="match status" value="1"/>
</dbReference>
<feature type="compositionally biased region" description="Polar residues" evidence="1">
    <location>
        <begin position="22"/>
        <end position="34"/>
    </location>
</feature>
<dbReference type="EMBL" id="VDMD01000004">
    <property type="protein sequence ID" value="TRM65894.1"/>
    <property type="molecule type" value="Genomic_DNA"/>
</dbReference>
<protein>
    <submittedName>
        <fullName evidence="4">Uncharacterized protein</fullName>
    </submittedName>
</protein>
<dbReference type="PANTHER" id="PTHR22929">
    <property type="entry name" value="RNA POLYMERASE III TRANSCRIPTION INITIATION FACTOR B"/>
    <property type="match status" value="1"/>
</dbReference>
<feature type="region of interest" description="Disordered" evidence="1">
    <location>
        <begin position="1"/>
        <end position="77"/>
    </location>
</feature>
<dbReference type="OrthoDB" id="272624at2759"/>
<dbReference type="PANTHER" id="PTHR22929:SF0">
    <property type="entry name" value="TRANSCRIPTION FACTOR TFIIIB COMPONENT B'' HOMOLOG"/>
    <property type="match status" value="1"/>
</dbReference>
<feature type="region of interest" description="Disordered" evidence="1">
    <location>
        <begin position="578"/>
        <end position="630"/>
    </location>
</feature>
<feature type="compositionally biased region" description="Basic residues" evidence="1">
    <location>
        <begin position="387"/>
        <end position="396"/>
    </location>
</feature>
<proteinExistence type="predicted"/>
<dbReference type="InterPro" id="IPR001005">
    <property type="entry name" value="SANT/Myb"/>
</dbReference>
<feature type="region of interest" description="Disordered" evidence="1">
    <location>
        <begin position="177"/>
        <end position="200"/>
    </location>
</feature>
<feature type="compositionally biased region" description="Polar residues" evidence="1">
    <location>
        <begin position="47"/>
        <end position="59"/>
    </location>
</feature>
<dbReference type="SMART" id="SM00717">
    <property type="entry name" value="SANT"/>
    <property type="match status" value="1"/>
</dbReference>
<sequence>MTSRVQKGGAIFKPVAKARPRASNTPQATPSSSQARRHASAYPESVANGTSSPSLSTVNLTPRPPLSSLPDDTPLPGLAETAAQAIDLGLPSEILHDADTSTQAMEAPARAAMPPMLRAGAPTPVRARESIATPIPVIIPSTPANADIFRVPPVPITPAKPLPIVASQSARTPLVTARDASGPLPPPPLTPVSERAPAARPRPPVIVQALEGPPAVASLHQGQSTVVPSSSLRLPTPICCSSLTTSEAAGPSTAKRTRSKKKASTLDPPEDGSSTAAKPKSRRGRKRKSEVAADANGEDAPRPKRKRRAKAAASGEDEGTPTARKRRKQTPAFDPDADPGEEIDPTTITMAELCEDTGQGRVSSKAIEVQDSWAAWKIRSRENRARIMARKERKKLGKPEEEDDEVPAATPAPESDSPAKGAHVDDSQETMIATARGDDSDDDFYGTLKASQYTTQIRLGAGSSLVIDEESTQVDRTADEDTSGYTHVVEHDRTKFINSNTYTKKVRGSRWSAEETDLFYDALRQYGENYELLAIMLPGRDRKSCQNKFKAEDKKNPHLINAALKNSVPIDMQTLSRITGKDFSGPTPEIRVPSPPPPPPKDDRSPRSSPEASRLKTKKRGRSKSALNDGAEVIGNIDDFQMDSD</sequence>
<evidence type="ECO:0000313" key="5">
    <source>
        <dbReference type="Proteomes" id="UP000320762"/>
    </source>
</evidence>
<feature type="domain" description="SANT" evidence="3">
    <location>
        <begin position="506"/>
        <end position="557"/>
    </location>
</feature>
<accession>A0A550CMB0</accession>
<dbReference type="STRING" id="97359.A0A550CMB0"/>
<dbReference type="Gene3D" id="1.10.10.60">
    <property type="entry name" value="Homeodomain-like"/>
    <property type="match status" value="1"/>
</dbReference>
<dbReference type="InterPro" id="IPR009057">
    <property type="entry name" value="Homeodomain-like_sf"/>
</dbReference>
<name>A0A550CMB0_9AGAR</name>